<comment type="caution">
    <text evidence="2">The sequence shown here is derived from an EMBL/GenBank/DDBJ whole genome shotgun (WGS) entry which is preliminary data.</text>
</comment>
<dbReference type="GO" id="GO:0009535">
    <property type="term" value="C:chloroplast thylakoid membrane"/>
    <property type="evidence" value="ECO:0007669"/>
    <property type="project" value="TreeGrafter"/>
</dbReference>
<protein>
    <submittedName>
        <fullName evidence="2">Uncharacterized protein</fullName>
    </submittedName>
</protein>
<name>A0A834YQ30_TETSI</name>
<gene>
    <name evidence="2" type="ORF">HHK36_021627</name>
</gene>
<proteinExistence type="predicted"/>
<reference evidence="2 3" key="1">
    <citation type="submission" date="2020-04" db="EMBL/GenBank/DDBJ databases">
        <title>Plant Genome Project.</title>
        <authorList>
            <person name="Zhang R.-G."/>
        </authorList>
    </citation>
    <scope>NUCLEOTIDE SEQUENCE [LARGE SCALE GENOMIC DNA]</scope>
    <source>
        <strain evidence="2">YNK0</strain>
        <tissue evidence="2">Leaf</tissue>
    </source>
</reference>
<evidence type="ECO:0000313" key="2">
    <source>
        <dbReference type="EMBL" id="KAF8393384.1"/>
    </source>
</evidence>
<feature type="transmembrane region" description="Helical" evidence="1">
    <location>
        <begin position="123"/>
        <end position="150"/>
    </location>
</feature>
<dbReference type="OrthoDB" id="2014299at2759"/>
<dbReference type="EMBL" id="JABCRI010000015">
    <property type="protein sequence ID" value="KAF8393384.1"/>
    <property type="molecule type" value="Genomic_DNA"/>
</dbReference>
<keyword evidence="1" id="KW-0812">Transmembrane</keyword>
<dbReference type="PANTHER" id="PTHR33222:SF3">
    <property type="entry name" value="PROTEIN CURVATURE THYLAKOID 1C, CHLOROPLASTIC"/>
    <property type="match status" value="1"/>
</dbReference>
<evidence type="ECO:0000313" key="3">
    <source>
        <dbReference type="Proteomes" id="UP000655225"/>
    </source>
</evidence>
<dbReference type="AlphaFoldDB" id="A0A834YQ30"/>
<keyword evidence="3" id="KW-1185">Reference proteome</keyword>
<dbReference type="PANTHER" id="PTHR33222">
    <property type="match status" value="1"/>
</dbReference>
<evidence type="ECO:0000256" key="1">
    <source>
        <dbReference type="SAM" id="Phobius"/>
    </source>
</evidence>
<keyword evidence="1" id="KW-1133">Transmembrane helix</keyword>
<dbReference type="InterPro" id="IPR033344">
    <property type="entry name" value="CURT1"/>
</dbReference>
<accession>A0A834YQ30</accession>
<keyword evidence="1" id="KW-0472">Membrane</keyword>
<sequence>MKFVISQTFENQRGPKNFCGLQRRLSSAEITSYHFFLGGSISLNSNEEVEMASATTILPPSLFVHGRKSLFRSLRKLPVSAVGERQRRVAVVVKATGESSESSSSLSIVKSVQSVWDKSEDRIAIAGLGFAAIVALWASTNLITVIATILS</sequence>
<organism evidence="2 3">
    <name type="scientific">Tetracentron sinense</name>
    <name type="common">Spur-leaf</name>
    <dbReference type="NCBI Taxonomy" id="13715"/>
    <lineage>
        <taxon>Eukaryota</taxon>
        <taxon>Viridiplantae</taxon>
        <taxon>Streptophyta</taxon>
        <taxon>Embryophyta</taxon>
        <taxon>Tracheophyta</taxon>
        <taxon>Spermatophyta</taxon>
        <taxon>Magnoliopsida</taxon>
        <taxon>Trochodendrales</taxon>
        <taxon>Trochodendraceae</taxon>
        <taxon>Tetracentron</taxon>
    </lineage>
</organism>
<dbReference type="Proteomes" id="UP000655225">
    <property type="component" value="Unassembled WGS sequence"/>
</dbReference>